<sequence>MLAPQCHLGALLYYDCQCPVGKSYLRLRRQCKPDSEREEALWSVLNTTTYRKLGLPRRLPWLSLWRAGCLMARTWKSVIVWMRTIRALCEIDEGSTDNRSTADSVDNASTVYLEYGAGETGAEEKTLNPSVKINAPPPCHHGGKHGN</sequence>
<comment type="caution">
    <text evidence="2">The sequence shown here is derived from an EMBL/GenBank/DDBJ whole genome shotgun (WGS) entry which is preliminary data.</text>
</comment>
<evidence type="ECO:0000313" key="3">
    <source>
        <dbReference type="Proteomes" id="UP000274822"/>
    </source>
</evidence>
<name>A0A433Q850_9FUNG</name>
<gene>
    <name evidence="2" type="ORF">BC938DRAFT_471453</name>
</gene>
<organism evidence="2 3">
    <name type="scientific">Jimgerdemannia flammicorona</name>
    <dbReference type="NCBI Taxonomy" id="994334"/>
    <lineage>
        <taxon>Eukaryota</taxon>
        <taxon>Fungi</taxon>
        <taxon>Fungi incertae sedis</taxon>
        <taxon>Mucoromycota</taxon>
        <taxon>Mucoromycotina</taxon>
        <taxon>Endogonomycetes</taxon>
        <taxon>Endogonales</taxon>
        <taxon>Endogonaceae</taxon>
        <taxon>Jimgerdemannia</taxon>
    </lineage>
</organism>
<reference evidence="2 3" key="1">
    <citation type="journal article" date="2018" name="New Phytol.">
        <title>Phylogenomics of Endogonaceae and evolution of mycorrhizas within Mucoromycota.</title>
        <authorList>
            <person name="Chang Y."/>
            <person name="Desiro A."/>
            <person name="Na H."/>
            <person name="Sandor L."/>
            <person name="Lipzen A."/>
            <person name="Clum A."/>
            <person name="Barry K."/>
            <person name="Grigoriev I.V."/>
            <person name="Martin F.M."/>
            <person name="Stajich J.E."/>
            <person name="Smith M.E."/>
            <person name="Bonito G."/>
            <person name="Spatafora J.W."/>
        </authorList>
    </citation>
    <scope>NUCLEOTIDE SEQUENCE [LARGE SCALE GENOMIC DNA]</scope>
    <source>
        <strain evidence="2 3">AD002</strain>
    </source>
</reference>
<proteinExistence type="predicted"/>
<feature type="region of interest" description="Disordered" evidence="1">
    <location>
        <begin position="124"/>
        <end position="147"/>
    </location>
</feature>
<dbReference type="Proteomes" id="UP000274822">
    <property type="component" value="Unassembled WGS sequence"/>
</dbReference>
<evidence type="ECO:0000256" key="1">
    <source>
        <dbReference type="SAM" id="MobiDB-lite"/>
    </source>
</evidence>
<accession>A0A433Q850</accession>
<evidence type="ECO:0000313" key="2">
    <source>
        <dbReference type="EMBL" id="RUS25929.1"/>
    </source>
</evidence>
<dbReference type="AlphaFoldDB" id="A0A433Q850"/>
<dbReference type="EMBL" id="RBNJ01011635">
    <property type="protein sequence ID" value="RUS25929.1"/>
    <property type="molecule type" value="Genomic_DNA"/>
</dbReference>
<protein>
    <submittedName>
        <fullName evidence="2">Uncharacterized protein</fullName>
    </submittedName>
</protein>
<keyword evidence="3" id="KW-1185">Reference proteome</keyword>